<dbReference type="Pfam" id="PF00990">
    <property type="entry name" value="GGDEF"/>
    <property type="match status" value="1"/>
</dbReference>
<dbReference type="OrthoDB" id="9807794at2"/>
<dbReference type="InterPro" id="IPR043128">
    <property type="entry name" value="Rev_trsase/Diguanyl_cyclase"/>
</dbReference>
<dbReference type="SUPFAM" id="SSF55073">
    <property type="entry name" value="Nucleotide cyclase"/>
    <property type="match status" value="1"/>
</dbReference>
<dbReference type="InterPro" id="IPR029787">
    <property type="entry name" value="Nucleotide_cyclase"/>
</dbReference>
<gene>
    <name evidence="3" type="ORF">SAMN04487759_10783</name>
</gene>
<protein>
    <submittedName>
        <fullName evidence="3">Diguanylate cyclase (GGDEF) domain-containing protein</fullName>
    </submittedName>
</protein>
<feature type="transmembrane region" description="Helical" evidence="1">
    <location>
        <begin position="144"/>
        <end position="166"/>
    </location>
</feature>
<dbReference type="GO" id="GO:0052621">
    <property type="term" value="F:diguanylate cyclase activity"/>
    <property type="evidence" value="ECO:0007669"/>
    <property type="project" value="TreeGrafter"/>
</dbReference>
<sequence>MENLILYSENYLFCIAIISILLIRLKYDIEKQYSKTLYTRILRSCLLCFTSNIFSKICEIPQISDNYLFLFYLFKMLFFIFLAKTILSMFFYSENIRKPKNIPSSKTIFLYSIPFLISVMIAIFSTATHSLFYFDNGYNRGPAYVIFLSILSLYLLHLVVNSIIQAHSESNPSRKQKLIQLIIFPCMSGLTFFLSVFFKNYPIISIGLTLNLILLHLSVLYESITIDPLTGLNNRQRLLDYISDKIHNPIEDVYIAMIDADNFKYINDNFGHIEGDLVLKEIADALKNACHHFKRRPYIARYGGDEFIIIIDGNYNDITNLMIAIRKNIQDLNTNKKDYNINISIGLSRCGDQNETITSLIHQADQNLYKEKMLHKQFLQK</sequence>
<dbReference type="PANTHER" id="PTHR45138">
    <property type="entry name" value="REGULATORY COMPONENTS OF SENSORY TRANSDUCTION SYSTEM"/>
    <property type="match status" value="1"/>
</dbReference>
<reference evidence="3 4" key="1">
    <citation type="submission" date="2016-10" db="EMBL/GenBank/DDBJ databases">
        <authorList>
            <person name="de Groot N.N."/>
        </authorList>
    </citation>
    <scope>NUCLEOTIDE SEQUENCE [LARGE SCALE GENOMIC DNA]</scope>
    <source>
        <strain evidence="3 4">S3b</strain>
    </source>
</reference>
<feature type="domain" description="GGDEF" evidence="2">
    <location>
        <begin position="251"/>
        <end position="381"/>
    </location>
</feature>
<keyword evidence="1" id="KW-0812">Transmembrane</keyword>
<dbReference type="SMART" id="SM00267">
    <property type="entry name" value="GGDEF"/>
    <property type="match status" value="1"/>
</dbReference>
<keyword evidence="1" id="KW-0472">Membrane</keyword>
<evidence type="ECO:0000313" key="4">
    <source>
        <dbReference type="Proteomes" id="UP000182429"/>
    </source>
</evidence>
<feature type="transmembrane region" description="Helical" evidence="1">
    <location>
        <begin position="6"/>
        <end position="25"/>
    </location>
</feature>
<dbReference type="AlphaFoldDB" id="A0A1H2RXX2"/>
<name>A0A1H2RXX2_9FIRM</name>
<feature type="transmembrane region" description="Helical" evidence="1">
    <location>
        <begin position="203"/>
        <end position="221"/>
    </location>
</feature>
<dbReference type="CDD" id="cd01949">
    <property type="entry name" value="GGDEF"/>
    <property type="match status" value="1"/>
</dbReference>
<keyword evidence="1" id="KW-1133">Transmembrane helix</keyword>
<feature type="transmembrane region" description="Helical" evidence="1">
    <location>
        <begin position="67"/>
        <end position="87"/>
    </location>
</feature>
<dbReference type="Gene3D" id="3.30.70.270">
    <property type="match status" value="1"/>
</dbReference>
<evidence type="ECO:0000256" key="1">
    <source>
        <dbReference type="SAM" id="Phobius"/>
    </source>
</evidence>
<dbReference type="eggNOG" id="COG2199">
    <property type="taxonomic scope" value="Bacteria"/>
</dbReference>
<dbReference type="GO" id="GO:0043709">
    <property type="term" value="P:cell adhesion involved in single-species biofilm formation"/>
    <property type="evidence" value="ECO:0007669"/>
    <property type="project" value="TreeGrafter"/>
</dbReference>
<dbReference type="STRING" id="1630.SAMN05216514_11314"/>
<dbReference type="Proteomes" id="UP000182429">
    <property type="component" value="Unassembled WGS sequence"/>
</dbReference>
<dbReference type="PROSITE" id="PS50887">
    <property type="entry name" value="GGDEF"/>
    <property type="match status" value="1"/>
</dbReference>
<evidence type="ECO:0000259" key="2">
    <source>
        <dbReference type="PROSITE" id="PS50887"/>
    </source>
</evidence>
<accession>A0A1H2RXX2</accession>
<dbReference type="InterPro" id="IPR050469">
    <property type="entry name" value="Diguanylate_Cyclase"/>
</dbReference>
<evidence type="ECO:0000313" key="3">
    <source>
        <dbReference type="EMBL" id="SDW24332.1"/>
    </source>
</evidence>
<dbReference type="EMBL" id="FNNF01000007">
    <property type="protein sequence ID" value="SDW24332.1"/>
    <property type="molecule type" value="Genomic_DNA"/>
</dbReference>
<organism evidence="3 4">
    <name type="scientific">Kandleria vitulina</name>
    <dbReference type="NCBI Taxonomy" id="1630"/>
    <lineage>
        <taxon>Bacteria</taxon>
        <taxon>Bacillati</taxon>
        <taxon>Bacillota</taxon>
        <taxon>Erysipelotrichia</taxon>
        <taxon>Erysipelotrichales</taxon>
        <taxon>Coprobacillaceae</taxon>
        <taxon>Kandleria</taxon>
    </lineage>
</organism>
<feature type="transmembrane region" description="Helical" evidence="1">
    <location>
        <begin position="108"/>
        <end position="132"/>
    </location>
</feature>
<dbReference type="NCBIfam" id="TIGR00254">
    <property type="entry name" value="GGDEF"/>
    <property type="match status" value="1"/>
</dbReference>
<dbReference type="PANTHER" id="PTHR45138:SF23">
    <property type="entry name" value="SIGNALING PROTEIN"/>
    <property type="match status" value="1"/>
</dbReference>
<proteinExistence type="predicted"/>
<dbReference type="InterPro" id="IPR000160">
    <property type="entry name" value="GGDEF_dom"/>
</dbReference>
<dbReference type="GO" id="GO:0005886">
    <property type="term" value="C:plasma membrane"/>
    <property type="evidence" value="ECO:0007669"/>
    <property type="project" value="TreeGrafter"/>
</dbReference>
<dbReference type="GO" id="GO:1902201">
    <property type="term" value="P:negative regulation of bacterial-type flagellum-dependent cell motility"/>
    <property type="evidence" value="ECO:0007669"/>
    <property type="project" value="TreeGrafter"/>
</dbReference>
<feature type="transmembrane region" description="Helical" evidence="1">
    <location>
        <begin position="178"/>
        <end position="197"/>
    </location>
</feature>